<name>A0A845QC39_9HYPH</name>
<keyword evidence="7" id="KW-0653">Protein transport</keyword>
<dbReference type="InterPro" id="IPR003400">
    <property type="entry name" value="ExbD"/>
</dbReference>
<evidence type="ECO:0000313" key="10">
    <source>
        <dbReference type="Proteomes" id="UP000470384"/>
    </source>
</evidence>
<evidence type="ECO:0000256" key="1">
    <source>
        <dbReference type="ARBA" id="ARBA00004162"/>
    </source>
</evidence>
<comment type="similarity">
    <text evidence="2 7">Belongs to the ExbD/TolR family.</text>
</comment>
<evidence type="ECO:0000313" key="9">
    <source>
        <dbReference type="EMBL" id="NBG95776.1"/>
    </source>
</evidence>
<dbReference type="GO" id="GO:0005886">
    <property type="term" value="C:plasma membrane"/>
    <property type="evidence" value="ECO:0007669"/>
    <property type="project" value="UniProtKB-SubCell"/>
</dbReference>
<keyword evidence="6 8" id="KW-0472">Membrane</keyword>
<evidence type="ECO:0000256" key="7">
    <source>
        <dbReference type="RuleBase" id="RU003879"/>
    </source>
</evidence>
<comment type="subcellular location">
    <subcellularLocation>
        <location evidence="1">Cell membrane</location>
        <topology evidence="1">Single-pass membrane protein</topology>
    </subcellularLocation>
    <subcellularLocation>
        <location evidence="7">Cell membrane</location>
        <topology evidence="7">Single-pass type II membrane protein</topology>
    </subcellularLocation>
</comment>
<dbReference type="AlphaFoldDB" id="A0A845QC39"/>
<keyword evidence="5 8" id="KW-1133">Transmembrane helix</keyword>
<evidence type="ECO:0000256" key="4">
    <source>
        <dbReference type="ARBA" id="ARBA00022692"/>
    </source>
</evidence>
<evidence type="ECO:0000256" key="8">
    <source>
        <dbReference type="SAM" id="Phobius"/>
    </source>
</evidence>
<evidence type="ECO:0000256" key="5">
    <source>
        <dbReference type="ARBA" id="ARBA00022989"/>
    </source>
</evidence>
<protein>
    <submittedName>
        <fullName evidence="9">Biopolymer transporter ExbD</fullName>
    </submittedName>
</protein>
<dbReference type="GeneID" id="300654479"/>
<dbReference type="Proteomes" id="UP000470384">
    <property type="component" value="Unassembled WGS sequence"/>
</dbReference>
<dbReference type="OrthoDB" id="5456447at2"/>
<dbReference type="GO" id="GO:0022857">
    <property type="term" value="F:transmembrane transporter activity"/>
    <property type="evidence" value="ECO:0007669"/>
    <property type="project" value="InterPro"/>
</dbReference>
<gene>
    <name evidence="9" type="ORF">GTQ45_08525</name>
</gene>
<organism evidence="9 10">
    <name type="scientific">Pyruvatibacter mobilis</name>
    <dbReference type="NCBI Taxonomy" id="1712261"/>
    <lineage>
        <taxon>Bacteria</taxon>
        <taxon>Pseudomonadati</taxon>
        <taxon>Pseudomonadota</taxon>
        <taxon>Alphaproteobacteria</taxon>
        <taxon>Hyphomicrobiales</taxon>
        <taxon>Parvibaculaceae</taxon>
        <taxon>Pyruvatibacter</taxon>
    </lineage>
</organism>
<feature type="transmembrane region" description="Helical" evidence="8">
    <location>
        <begin position="20"/>
        <end position="40"/>
    </location>
</feature>
<sequence length="139" mass="15009">MTQAFPPQPLASKLARRRSIISLTPLIDVVFILLVFFMLASSLQQYRSIPMGGPAETSGQPVLDELVVIIVHQDHVEIGGDSMPLTSALKRLAPAQQQSASPRILLQPAPGVSFQRAVTVLDELNTIARADVSLVNTVN</sequence>
<evidence type="ECO:0000256" key="6">
    <source>
        <dbReference type="ARBA" id="ARBA00023136"/>
    </source>
</evidence>
<dbReference type="RefSeq" id="WP_160587679.1">
    <property type="nucleotide sequence ID" value="NZ_BMHN01000001.1"/>
</dbReference>
<comment type="caution">
    <text evidence="9">The sequence shown here is derived from an EMBL/GenBank/DDBJ whole genome shotgun (WGS) entry which is preliminary data.</text>
</comment>
<dbReference type="EMBL" id="WXYQ01000006">
    <property type="protein sequence ID" value="NBG95776.1"/>
    <property type="molecule type" value="Genomic_DNA"/>
</dbReference>
<keyword evidence="7" id="KW-0813">Transport</keyword>
<proteinExistence type="inferred from homology"/>
<dbReference type="PANTHER" id="PTHR30558">
    <property type="entry name" value="EXBD MEMBRANE COMPONENT OF PMF-DRIVEN MACROMOLECULE IMPORT SYSTEM"/>
    <property type="match status" value="1"/>
</dbReference>
<reference evidence="9 10" key="1">
    <citation type="journal article" date="2016" name="Int. J. Syst. Evol. Microbiol.">
        <title>Pyruvatibacter mobilis gen. nov., sp. nov., a marine bacterium from the culture broth of Picochlorum sp. 122.</title>
        <authorList>
            <person name="Wang G."/>
            <person name="Tang M."/>
            <person name="Wu H."/>
            <person name="Dai S."/>
            <person name="Li T."/>
            <person name="Chen C."/>
            <person name="He H."/>
            <person name="Fan J."/>
            <person name="Xiang W."/>
            <person name="Li X."/>
        </authorList>
    </citation>
    <scope>NUCLEOTIDE SEQUENCE [LARGE SCALE GENOMIC DNA]</scope>
    <source>
        <strain evidence="9 10">GYP-11</strain>
    </source>
</reference>
<keyword evidence="3" id="KW-1003">Cell membrane</keyword>
<evidence type="ECO:0000256" key="2">
    <source>
        <dbReference type="ARBA" id="ARBA00005811"/>
    </source>
</evidence>
<dbReference type="Pfam" id="PF02472">
    <property type="entry name" value="ExbD"/>
    <property type="match status" value="1"/>
</dbReference>
<dbReference type="PANTHER" id="PTHR30558:SF3">
    <property type="entry name" value="BIOPOLYMER TRANSPORT PROTEIN EXBD-RELATED"/>
    <property type="match status" value="1"/>
</dbReference>
<keyword evidence="4 7" id="KW-0812">Transmembrane</keyword>
<accession>A0A845QC39</accession>
<keyword evidence="10" id="KW-1185">Reference proteome</keyword>
<dbReference type="GO" id="GO:0015031">
    <property type="term" value="P:protein transport"/>
    <property type="evidence" value="ECO:0007669"/>
    <property type="project" value="UniProtKB-KW"/>
</dbReference>
<evidence type="ECO:0000256" key="3">
    <source>
        <dbReference type="ARBA" id="ARBA00022475"/>
    </source>
</evidence>